<keyword evidence="9" id="KW-1185">Reference proteome</keyword>
<dbReference type="AlphaFoldDB" id="A0A5S6QQM0"/>
<dbReference type="Gene3D" id="3.40.50.1240">
    <property type="entry name" value="Phosphoglycerate mutase-like"/>
    <property type="match status" value="1"/>
</dbReference>
<dbReference type="PANTHER" id="PTHR11567:SF211">
    <property type="entry name" value="PROSTATIC ACID PHOSPHATASE"/>
    <property type="match status" value="1"/>
</dbReference>
<keyword evidence="7" id="KW-0325">Glycoprotein</keyword>
<dbReference type="Proteomes" id="UP000046395">
    <property type="component" value="Unassembled WGS sequence"/>
</dbReference>
<organism evidence="9 10">
    <name type="scientific">Trichuris muris</name>
    <name type="common">Mouse whipworm</name>
    <dbReference type="NCBI Taxonomy" id="70415"/>
    <lineage>
        <taxon>Eukaryota</taxon>
        <taxon>Metazoa</taxon>
        <taxon>Ecdysozoa</taxon>
        <taxon>Nematoda</taxon>
        <taxon>Enoplea</taxon>
        <taxon>Dorylaimia</taxon>
        <taxon>Trichinellida</taxon>
        <taxon>Trichuridae</taxon>
        <taxon>Trichuris</taxon>
    </lineage>
</organism>
<dbReference type="GO" id="GO:0003993">
    <property type="term" value="F:acid phosphatase activity"/>
    <property type="evidence" value="ECO:0007669"/>
    <property type="project" value="UniProtKB-EC"/>
</dbReference>
<name>A0A5S6QQM0_TRIMR</name>
<evidence type="ECO:0000313" key="9">
    <source>
        <dbReference type="Proteomes" id="UP000046395"/>
    </source>
</evidence>
<protein>
    <recommendedName>
        <fullName evidence="3">acid phosphatase</fullName>
        <ecNumber evidence="3">3.1.3.2</ecNumber>
    </recommendedName>
</protein>
<evidence type="ECO:0000256" key="5">
    <source>
        <dbReference type="ARBA" id="ARBA00022801"/>
    </source>
</evidence>
<sequence length="375" mass="42334">MRSFIHLVLLSLVLLEAFSEEVLQSDSDLVLVQVLWRHGARAPKAMKFFVPPGINASDWPRGLGQLSDKGIKEQYRLGQFLRSRYGSLIENYSPQKVYARSGDADRALMSAEACLAGTFPDQPWTSPLGMSWQPIPVHGVPKPYDTMLYLSDSNCPGQKRKDIFSYLSPKNVTTLWPEYADVVAYVEEKSGLKIKNSLDLFNIYDILSTYRSHNVAAVLPTWATDQVFTALKNANEEATAYYHNHELFRLLRKSELFSDLAQRMQNKANGSSNSGEQYIAYSAYGTTVRALLADWHIYTPQMTPSVSACIMVELHKRSTGDHFVKILYRNRGELKVLSIPGCDGEECPLERFVGFAKKEAARDMTEACRKLHEDS</sequence>
<feature type="signal peptide" evidence="8">
    <location>
        <begin position="1"/>
        <end position="19"/>
    </location>
</feature>
<feature type="chain" id="PRO_5024318439" description="acid phosphatase" evidence="8">
    <location>
        <begin position="20"/>
        <end position="375"/>
    </location>
</feature>
<evidence type="ECO:0000256" key="8">
    <source>
        <dbReference type="SAM" id="SignalP"/>
    </source>
</evidence>
<keyword evidence="4 8" id="KW-0732">Signal</keyword>
<dbReference type="EC" id="3.1.3.2" evidence="3"/>
<proteinExistence type="inferred from homology"/>
<comment type="catalytic activity">
    <reaction evidence="1">
        <text>a phosphate monoester + H2O = an alcohol + phosphate</text>
        <dbReference type="Rhea" id="RHEA:15017"/>
        <dbReference type="ChEBI" id="CHEBI:15377"/>
        <dbReference type="ChEBI" id="CHEBI:30879"/>
        <dbReference type="ChEBI" id="CHEBI:43474"/>
        <dbReference type="ChEBI" id="CHEBI:67140"/>
        <dbReference type="EC" id="3.1.3.2"/>
    </reaction>
</comment>
<keyword evidence="5" id="KW-0378">Hydrolase</keyword>
<dbReference type="STRING" id="70415.A0A5S6QQM0"/>
<evidence type="ECO:0000256" key="4">
    <source>
        <dbReference type="ARBA" id="ARBA00022729"/>
    </source>
</evidence>
<comment type="similarity">
    <text evidence="2">Belongs to the histidine acid phosphatase family.</text>
</comment>
<evidence type="ECO:0000256" key="3">
    <source>
        <dbReference type="ARBA" id="ARBA00012646"/>
    </source>
</evidence>
<dbReference type="InterPro" id="IPR000560">
    <property type="entry name" value="His_Pase_clade-2"/>
</dbReference>
<evidence type="ECO:0000256" key="6">
    <source>
        <dbReference type="ARBA" id="ARBA00023157"/>
    </source>
</evidence>
<dbReference type="SUPFAM" id="SSF53254">
    <property type="entry name" value="Phosphoglycerate mutase-like"/>
    <property type="match status" value="1"/>
</dbReference>
<dbReference type="InterPro" id="IPR033379">
    <property type="entry name" value="Acid_Pase_AS"/>
</dbReference>
<accession>A0A5S6QQM0</accession>
<dbReference type="Pfam" id="PF00328">
    <property type="entry name" value="His_Phos_2"/>
    <property type="match status" value="1"/>
</dbReference>
<evidence type="ECO:0000313" key="10">
    <source>
        <dbReference type="WBParaSite" id="TMUE_2000009453.1"/>
    </source>
</evidence>
<reference evidence="10" key="1">
    <citation type="submission" date="2019-12" db="UniProtKB">
        <authorList>
            <consortium name="WormBaseParasite"/>
        </authorList>
    </citation>
    <scope>IDENTIFICATION</scope>
</reference>
<dbReference type="WBParaSite" id="TMUE_2000009453.1">
    <property type="protein sequence ID" value="TMUE_2000009453.1"/>
    <property type="gene ID" value="WBGene00291451"/>
</dbReference>
<dbReference type="CDD" id="cd07061">
    <property type="entry name" value="HP_HAP_like"/>
    <property type="match status" value="1"/>
</dbReference>
<evidence type="ECO:0000256" key="2">
    <source>
        <dbReference type="ARBA" id="ARBA00005375"/>
    </source>
</evidence>
<dbReference type="PANTHER" id="PTHR11567">
    <property type="entry name" value="ACID PHOSPHATASE-RELATED"/>
    <property type="match status" value="1"/>
</dbReference>
<dbReference type="InterPro" id="IPR050645">
    <property type="entry name" value="Histidine_acid_phosphatase"/>
</dbReference>
<dbReference type="PROSITE" id="PS00616">
    <property type="entry name" value="HIS_ACID_PHOSPHAT_1"/>
    <property type="match status" value="1"/>
</dbReference>
<evidence type="ECO:0000256" key="1">
    <source>
        <dbReference type="ARBA" id="ARBA00000032"/>
    </source>
</evidence>
<evidence type="ECO:0000256" key="7">
    <source>
        <dbReference type="ARBA" id="ARBA00023180"/>
    </source>
</evidence>
<dbReference type="InterPro" id="IPR029033">
    <property type="entry name" value="His_PPase_superfam"/>
</dbReference>
<keyword evidence="6" id="KW-1015">Disulfide bond</keyword>